<protein>
    <recommendedName>
        <fullName evidence="7">Chromosome partition protein Smc</fullName>
    </recommendedName>
</protein>
<dbReference type="Gene3D" id="3.40.50.300">
    <property type="entry name" value="P-loop containing nucleotide triphosphate hydrolases"/>
    <property type="match status" value="2"/>
</dbReference>
<evidence type="ECO:0000259" key="10">
    <source>
        <dbReference type="Pfam" id="PF06470"/>
    </source>
</evidence>
<comment type="subunit">
    <text evidence="7">Homodimer.</text>
</comment>
<dbReference type="Pfam" id="PF02463">
    <property type="entry name" value="SMC_N"/>
    <property type="match status" value="1"/>
</dbReference>
<feature type="region of interest" description="Disordered" evidence="8">
    <location>
        <begin position="424"/>
        <end position="476"/>
    </location>
</feature>
<dbReference type="Proteomes" id="UP000595220">
    <property type="component" value="Chromosome"/>
</dbReference>
<dbReference type="InterPro" id="IPR003395">
    <property type="entry name" value="RecF/RecN/SMC_N"/>
</dbReference>
<dbReference type="Pfam" id="PF06470">
    <property type="entry name" value="SMC_hinge"/>
    <property type="match status" value="1"/>
</dbReference>
<evidence type="ECO:0000256" key="5">
    <source>
        <dbReference type="ARBA" id="ARBA00023054"/>
    </source>
</evidence>
<keyword evidence="5 7" id="KW-0175">Coiled coil</keyword>
<keyword evidence="4 7" id="KW-0067">ATP-binding</keyword>
<feature type="domain" description="SMC hinge" evidence="10">
    <location>
        <begin position="530"/>
        <end position="574"/>
    </location>
</feature>
<dbReference type="GO" id="GO:0005524">
    <property type="term" value="F:ATP binding"/>
    <property type="evidence" value="ECO:0007669"/>
    <property type="project" value="UniProtKB-UniRule"/>
</dbReference>
<accession>A0AAQ0BWI6</accession>
<reference evidence="11 12" key="1">
    <citation type="submission" date="2020-12" db="EMBL/GenBank/DDBJ databases">
        <title>FDA dAtabase for Regulatory Grade micrObial Sequences (FDA-ARGOS): Supporting development and validation of Infectious Disease Dx tests.</title>
        <authorList>
            <person name="Sproer C."/>
            <person name="Gronow S."/>
            <person name="Severitt S."/>
            <person name="Schroder I."/>
            <person name="Tallon L."/>
            <person name="Sadzewicz L."/>
            <person name="Zhao X."/>
            <person name="Boylan J."/>
            <person name="Ott S."/>
            <person name="Bowen H."/>
            <person name="Vavikolanu K."/>
            <person name="Mehta A."/>
            <person name="Aluvathingal J."/>
            <person name="Nadendla S."/>
            <person name="Lowell S."/>
            <person name="Myers T."/>
            <person name="Yan Y."/>
            <person name="Sichtig H."/>
        </authorList>
    </citation>
    <scope>NUCLEOTIDE SEQUENCE [LARGE SCALE GENOMIC DNA]</scope>
    <source>
        <strain evidence="11 12">FDAARGOS_985</strain>
    </source>
</reference>
<dbReference type="GO" id="GO:0006260">
    <property type="term" value="P:DNA replication"/>
    <property type="evidence" value="ECO:0007669"/>
    <property type="project" value="UniProtKB-UniRule"/>
</dbReference>
<dbReference type="GO" id="GO:0030261">
    <property type="term" value="P:chromosome condensation"/>
    <property type="evidence" value="ECO:0007669"/>
    <property type="project" value="InterPro"/>
</dbReference>
<feature type="compositionally biased region" description="Basic and acidic residues" evidence="8">
    <location>
        <begin position="834"/>
        <end position="848"/>
    </location>
</feature>
<feature type="region of interest" description="Disordered" evidence="8">
    <location>
        <begin position="816"/>
        <end position="848"/>
    </location>
</feature>
<keyword evidence="12" id="KW-1185">Reference proteome</keyword>
<dbReference type="GO" id="GO:0007059">
    <property type="term" value="P:chromosome segregation"/>
    <property type="evidence" value="ECO:0007669"/>
    <property type="project" value="UniProtKB-UniRule"/>
</dbReference>
<dbReference type="EMBL" id="CP066065">
    <property type="protein sequence ID" value="QQC44560.1"/>
    <property type="molecule type" value="Genomic_DNA"/>
</dbReference>
<evidence type="ECO:0000259" key="9">
    <source>
        <dbReference type="Pfam" id="PF02463"/>
    </source>
</evidence>
<dbReference type="InterPro" id="IPR027417">
    <property type="entry name" value="P-loop_NTPase"/>
</dbReference>
<organism evidence="11 12">
    <name type="scientific">Schaalia meyeri</name>
    <dbReference type="NCBI Taxonomy" id="52773"/>
    <lineage>
        <taxon>Bacteria</taxon>
        <taxon>Bacillati</taxon>
        <taxon>Actinomycetota</taxon>
        <taxon>Actinomycetes</taxon>
        <taxon>Actinomycetales</taxon>
        <taxon>Actinomycetaceae</taxon>
        <taxon>Schaalia</taxon>
    </lineage>
</organism>
<feature type="domain" description="RecF/RecN/SMC N-terminal" evidence="9">
    <location>
        <begin position="2"/>
        <end position="1227"/>
    </location>
</feature>
<feature type="binding site" evidence="7">
    <location>
        <begin position="32"/>
        <end position="39"/>
    </location>
    <ligand>
        <name>ATP</name>
        <dbReference type="ChEBI" id="CHEBI:30616"/>
    </ligand>
</feature>
<evidence type="ECO:0000256" key="3">
    <source>
        <dbReference type="ARBA" id="ARBA00022741"/>
    </source>
</evidence>
<evidence type="ECO:0000256" key="1">
    <source>
        <dbReference type="ARBA" id="ARBA00004496"/>
    </source>
</evidence>
<dbReference type="AlphaFoldDB" id="A0AAQ0BWI6"/>
<feature type="compositionally biased region" description="Basic and acidic residues" evidence="8">
    <location>
        <begin position="316"/>
        <end position="341"/>
    </location>
</feature>
<evidence type="ECO:0000313" key="11">
    <source>
        <dbReference type="EMBL" id="QQC44560.1"/>
    </source>
</evidence>
<evidence type="ECO:0000256" key="4">
    <source>
        <dbReference type="ARBA" id="ARBA00022840"/>
    </source>
</evidence>
<dbReference type="InterPro" id="IPR024704">
    <property type="entry name" value="SMC"/>
</dbReference>
<dbReference type="SUPFAM" id="SSF52540">
    <property type="entry name" value="P-loop containing nucleoside triphosphate hydrolases"/>
    <property type="match status" value="1"/>
</dbReference>
<dbReference type="RefSeq" id="WP_074632509.1">
    <property type="nucleotide sequence ID" value="NZ_CP066065.1"/>
</dbReference>
<evidence type="ECO:0000256" key="7">
    <source>
        <dbReference type="HAMAP-Rule" id="MF_01894"/>
    </source>
</evidence>
<evidence type="ECO:0000256" key="6">
    <source>
        <dbReference type="ARBA" id="ARBA00023125"/>
    </source>
</evidence>
<dbReference type="GO" id="GO:0007062">
    <property type="term" value="P:sister chromatid cohesion"/>
    <property type="evidence" value="ECO:0007669"/>
    <property type="project" value="InterPro"/>
</dbReference>
<proteinExistence type="inferred from homology"/>
<keyword evidence="3 7" id="KW-0547">Nucleotide-binding</keyword>
<keyword evidence="6 7" id="KW-0238">DNA-binding</keyword>
<gene>
    <name evidence="7" type="primary">smc</name>
    <name evidence="11" type="ORF">I6H42_04015</name>
</gene>
<dbReference type="SUPFAM" id="SSF75553">
    <property type="entry name" value="Smc hinge domain"/>
    <property type="match status" value="1"/>
</dbReference>
<dbReference type="GO" id="GO:0003677">
    <property type="term" value="F:DNA binding"/>
    <property type="evidence" value="ECO:0007669"/>
    <property type="project" value="UniProtKB-UniRule"/>
</dbReference>
<sequence length="1236" mass="132001">MYLKNLTLRGFKSFAGATTLALKPGITCVVGPNGSGKSNVVDALAWVMGEQGARALRGSQMADVIFAGTSGRAALGRAQVDLTIDNTDGLLDIEYSEVTISRTLFRGGGSEYSINGTPVRLLDVQELLSDTGMGRQMHVIVGQGQLDAILSSTPQERRGFIEEAAGVLKHRRRKERALKKLTDMDANLVRILDLTNEIHRQLGPLARAARMAKRASLIQARVRDAKARLLADTLASARSKLAAMEASDEEAASRRHRLQERIEHGRTELARLEEAERAASPAIEQASVDWQELTTLTERLRGTLMAASQKVSARATPERPRSGEDPQALEERARLAGREDADVAEQVEAAHSALTEATRAREAAEDADDSASRKLARVNRVIADHREKVARLTGDASTASSRLEAAVAEAERAWGAYREAQERAKEADAAVPVASVDGAGGGSGVSDDAGASDGSGSTGESGFPSEGAGGAARAHARASAMRDAARARVDELLGVEREVRADRARWEARRDALSQLLTPEDGTAELLGREGVLGQVASLLRVAPGFEDAVAAALAPFADAVVVESLERGVGELAEARVAGRALRLVVAPTGEAAQCLGSRADIGAESPVSGSAKLLGGDAAANPVAAPNPTDAADLPALPDEATWLLSVATCEGPTAALTPLLEGVVACGAQIAPDVLAIPGVRAVVTEGGDVLRSWSIEGGRQASSVLSVRADFEEASSQAKEAGARMAEVCAQLQLANDDLDRRIRAAGEALKALREEDAQRAKEAQELARAQSAAQAARAEAARAREVARRADEQIEWAREQDVAARAQLAGADTVGPGESLEEAQAGADRASRDAREARERENEARLALRTLEEQSRRAASRARSLRQAAAAEREERARYAQREAARKAELATASDVEAAARVALDAAERALARATAERDRLSERRLEVSREVSDARRALDGMSAELAEATNAAHRGQIAAEQTRLRVEDLERRALEELSLEGDQLIAEFGPHTLVPMLPLDPDQVEAAAAAEPGPYVRAEQERALAQAQKELEKLGRVNPLALEEHEALAARHKFLVDQVQDLKKSKADLLRIVADVDRLVEEAFASAFAETREQFEHVFSVLFPGGHGDLVLTDPEDMLSTGIEIEARPAGKKVKRLSLLSGGERSLAAIAFLVAIFKARPSPFYVMDEVEAALDDVNLTRLLAIFKELQETSQLIIVTHQNRTMEIADALYGVTMRDGVTTVVSQRLGE</sequence>
<dbReference type="HAMAP" id="MF_01894">
    <property type="entry name" value="Smc_prok"/>
    <property type="match status" value="1"/>
</dbReference>
<dbReference type="GO" id="GO:0016887">
    <property type="term" value="F:ATP hydrolysis activity"/>
    <property type="evidence" value="ECO:0007669"/>
    <property type="project" value="InterPro"/>
</dbReference>
<dbReference type="InterPro" id="IPR036277">
    <property type="entry name" value="SMC_hinge_sf"/>
</dbReference>
<dbReference type="InterPro" id="IPR010935">
    <property type="entry name" value="SMC_hinge"/>
</dbReference>
<dbReference type="InterPro" id="IPR011890">
    <property type="entry name" value="SMC_prok"/>
</dbReference>
<evidence type="ECO:0000256" key="8">
    <source>
        <dbReference type="SAM" id="MobiDB-lite"/>
    </source>
</evidence>
<name>A0AAQ0BWI6_9ACTO</name>
<dbReference type="PIRSF" id="PIRSF005719">
    <property type="entry name" value="SMC"/>
    <property type="match status" value="1"/>
</dbReference>
<comment type="function">
    <text evidence="7">Required for chromosome condensation and partitioning.</text>
</comment>
<feature type="compositionally biased region" description="Low complexity" evidence="8">
    <location>
        <begin position="445"/>
        <end position="462"/>
    </location>
</feature>
<dbReference type="GO" id="GO:0005694">
    <property type="term" value="C:chromosome"/>
    <property type="evidence" value="ECO:0007669"/>
    <property type="project" value="InterPro"/>
</dbReference>
<dbReference type="GO" id="GO:0005737">
    <property type="term" value="C:cytoplasm"/>
    <property type="evidence" value="ECO:0007669"/>
    <property type="project" value="UniProtKB-SubCell"/>
</dbReference>
<dbReference type="PANTHER" id="PTHR43977">
    <property type="entry name" value="STRUCTURAL MAINTENANCE OF CHROMOSOMES PROTEIN 3"/>
    <property type="match status" value="1"/>
</dbReference>
<evidence type="ECO:0000313" key="12">
    <source>
        <dbReference type="Proteomes" id="UP000595220"/>
    </source>
</evidence>
<comment type="domain">
    <text evidence="7">Contains large globular domains required for ATP hydrolysis at each terminus and a third globular domain forming a flexible hinge near the middle of the molecule. These domains are separated by coiled-coil structures.</text>
</comment>
<keyword evidence="2 7" id="KW-0963">Cytoplasm</keyword>
<comment type="similarity">
    <text evidence="7">Belongs to the SMC family.</text>
</comment>
<feature type="region of interest" description="Disordered" evidence="8">
    <location>
        <begin position="307"/>
        <end position="342"/>
    </location>
</feature>
<dbReference type="FunFam" id="3.40.50.300:FF:000901">
    <property type="entry name" value="Chromosome partition protein Smc"/>
    <property type="match status" value="1"/>
</dbReference>
<evidence type="ECO:0000256" key="2">
    <source>
        <dbReference type="ARBA" id="ARBA00022490"/>
    </source>
</evidence>
<comment type="subcellular location">
    <subcellularLocation>
        <location evidence="1 7">Cytoplasm</location>
    </subcellularLocation>
</comment>